<organism evidence="2 3">
    <name type="scientific">Phytohabitans maris</name>
    <dbReference type="NCBI Taxonomy" id="3071409"/>
    <lineage>
        <taxon>Bacteria</taxon>
        <taxon>Bacillati</taxon>
        <taxon>Actinomycetota</taxon>
        <taxon>Actinomycetes</taxon>
        <taxon>Micromonosporales</taxon>
        <taxon>Micromonosporaceae</taxon>
    </lineage>
</organism>
<comment type="caution">
    <text evidence="2">The sequence shown here is derived from an EMBL/GenBank/DDBJ whole genome shotgun (WGS) entry which is preliminary data.</text>
</comment>
<sequence>MTLAVTGATGRLGRRVAERLSASGTPQRLVVRDPERAPSLPGAEVVRAEYADGAAAQRALAGVTTLFMVSGAEEPGRVETHRTFVDAAVAAGVRHVVYTSFFGAAPDATFTLARDHWATEQHIAASGLDATILRDNLYIDFFPLMVGDDGVLRGPAGEGRVAAVTQDDIADAAVAVLREPAEHVNARYDLTGPAALTLREVAATITEVTGRQVSYQDESLNEAYASRAAYGAPAWQVDAWVSTYTAIAAGELDGVTTAVATLTGHPATSLAEHLSALPAG</sequence>
<accession>A0ABU0Z9W4</accession>
<dbReference type="Gene3D" id="3.90.25.10">
    <property type="entry name" value="UDP-galactose 4-epimerase, domain 1"/>
    <property type="match status" value="1"/>
</dbReference>
<dbReference type="SUPFAM" id="SSF51735">
    <property type="entry name" value="NAD(P)-binding Rossmann-fold domains"/>
    <property type="match status" value="1"/>
</dbReference>
<evidence type="ECO:0000313" key="3">
    <source>
        <dbReference type="Proteomes" id="UP001230908"/>
    </source>
</evidence>
<keyword evidence="2" id="KW-0560">Oxidoreductase</keyword>
<evidence type="ECO:0000313" key="2">
    <source>
        <dbReference type="EMBL" id="MDQ7903125.1"/>
    </source>
</evidence>
<dbReference type="Proteomes" id="UP001230908">
    <property type="component" value="Unassembled WGS sequence"/>
</dbReference>
<protein>
    <submittedName>
        <fullName evidence="2">SDR family oxidoreductase</fullName>
        <ecNumber evidence="2">1.6.5.2</ecNumber>
    </submittedName>
</protein>
<name>A0ABU0Z9W4_9ACTN</name>
<dbReference type="EMBL" id="JAVHUY010000001">
    <property type="protein sequence ID" value="MDQ7903125.1"/>
    <property type="molecule type" value="Genomic_DNA"/>
</dbReference>
<reference evidence="2 3" key="1">
    <citation type="submission" date="2023-08" db="EMBL/GenBank/DDBJ databases">
        <title>Phytohabitans sansha sp. nov., isolated from marine sediment.</title>
        <authorList>
            <person name="Zhao Y."/>
            <person name="Yi K."/>
        </authorList>
    </citation>
    <scope>NUCLEOTIDE SEQUENCE [LARGE SCALE GENOMIC DNA]</scope>
    <source>
        <strain evidence="2 3">ZYX-F-186</strain>
    </source>
</reference>
<dbReference type="EC" id="1.6.5.2" evidence="2"/>
<dbReference type="Pfam" id="PF05368">
    <property type="entry name" value="NmrA"/>
    <property type="match status" value="1"/>
</dbReference>
<dbReference type="GO" id="GO:0003955">
    <property type="term" value="F:NAD(P)H dehydrogenase (quinone) activity"/>
    <property type="evidence" value="ECO:0007669"/>
    <property type="project" value="UniProtKB-EC"/>
</dbReference>
<feature type="domain" description="NmrA-like" evidence="1">
    <location>
        <begin position="2"/>
        <end position="219"/>
    </location>
</feature>
<dbReference type="PANTHER" id="PTHR47129:SF1">
    <property type="entry name" value="NMRA-LIKE DOMAIN-CONTAINING PROTEIN"/>
    <property type="match status" value="1"/>
</dbReference>
<dbReference type="InterPro" id="IPR052718">
    <property type="entry name" value="NmrA-type_oxidoreductase"/>
</dbReference>
<dbReference type="RefSeq" id="WP_308710395.1">
    <property type="nucleotide sequence ID" value="NZ_JAVHUY010000001.1"/>
</dbReference>
<dbReference type="Gene3D" id="3.40.50.720">
    <property type="entry name" value="NAD(P)-binding Rossmann-like Domain"/>
    <property type="match status" value="1"/>
</dbReference>
<keyword evidence="3" id="KW-1185">Reference proteome</keyword>
<dbReference type="PANTHER" id="PTHR47129">
    <property type="entry name" value="QUINONE OXIDOREDUCTASE 2"/>
    <property type="match status" value="1"/>
</dbReference>
<dbReference type="InterPro" id="IPR036291">
    <property type="entry name" value="NAD(P)-bd_dom_sf"/>
</dbReference>
<dbReference type="CDD" id="cd05269">
    <property type="entry name" value="TMR_SDR_a"/>
    <property type="match status" value="1"/>
</dbReference>
<proteinExistence type="predicted"/>
<evidence type="ECO:0000259" key="1">
    <source>
        <dbReference type="Pfam" id="PF05368"/>
    </source>
</evidence>
<gene>
    <name evidence="2" type="ORF">RB614_01150</name>
</gene>
<dbReference type="InterPro" id="IPR008030">
    <property type="entry name" value="NmrA-like"/>
</dbReference>